<dbReference type="GO" id="GO:0046513">
    <property type="term" value="P:ceramide biosynthetic process"/>
    <property type="evidence" value="ECO:0007669"/>
    <property type="project" value="TreeGrafter"/>
</dbReference>
<reference evidence="1" key="1">
    <citation type="journal article" date="2020" name="bioRxiv">
        <title>Comparative genomics of Chlamydomonas.</title>
        <authorList>
            <person name="Craig R.J."/>
            <person name="Hasan A.R."/>
            <person name="Ness R.W."/>
            <person name="Keightley P.D."/>
        </authorList>
    </citation>
    <scope>NUCLEOTIDE SEQUENCE</scope>
    <source>
        <strain evidence="1">CCAP 11/173</strain>
    </source>
</reference>
<keyword evidence="2" id="KW-1185">Reference proteome</keyword>
<dbReference type="GO" id="GO:0004620">
    <property type="term" value="F:phospholipase activity"/>
    <property type="evidence" value="ECO:0007669"/>
    <property type="project" value="TreeGrafter"/>
</dbReference>
<evidence type="ECO:0000313" key="1">
    <source>
        <dbReference type="EMBL" id="KAG2440682.1"/>
    </source>
</evidence>
<dbReference type="GO" id="GO:0016020">
    <property type="term" value="C:membrane"/>
    <property type="evidence" value="ECO:0007669"/>
    <property type="project" value="TreeGrafter"/>
</dbReference>
<evidence type="ECO:0000313" key="2">
    <source>
        <dbReference type="Proteomes" id="UP000613740"/>
    </source>
</evidence>
<dbReference type="GO" id="GO:0030149">
    <property type="term" value="P:sphingolipid catabolic process"/>
    <property type="evidence" value="ECO:0007669"/>
    <property type="project" value="TreeGrafter"/>
</dbReference>
<dbReference type="EMBL" id="JAEHOD010000037">
    <property type="protein sequence ID" value="KAG2440682.1"/>
    <property type="molecule type" value="Genomic_DNA"/>
</dbReference>
<comment type="caution">
    <text evidence="1">The sequence shown here is derived from an EMBL/GenBank/DDBJ whole genome shotgun (WGS) entry which is preliminary data.</text>
</comment>
<dbReference type="AlphaFoldDB" id="A0A835W4W0"/>
<dbReference type="PANTHER" id="PTHR12393">
    <property type="entry name" value="SPHINGOMYELIN PHOSPHODIESTERASE RELATED"/>
    <property type="match status" value="1"/>
</dbReference>
<accession>A0A835W4W0</accession>
<protein>
    <submittedName>
        <fullName evidence="1">Uncharacterized protein</fullName>
    </submittedName>
</protein>
<dbReference type="PANTHER" id="PTHR12393:SF6">
    <property type="entry name" value="SPHINGOMYELIN PHOSPHODIESTERASE 2"/>
    <property type="match status" value="1"/>
</dbReference>
<gene>
    <name evidence="1" type="ORF">HYH02_010261</name>
</gene>
<sequence>MAFWCRQRCFRALVLGHQRVKTWQLGPEASNLRHGWGFWEPHWAVQPWPAYAFTAHWGLPEPWRALSGTQRQRLLCLAASSGDAGSLDAALTHHGGKLTLEVLTAAAAAGRTAACARLLGAGCPGLPGAIQAAARGGHIATVELLLRAAAQQHTGGGAASSSEDGSSADLLAAVQAAAAGAGQAVLYVWLQQAHSYSPSPLDAAAAARGGHTALLQQLLPRLPQLMTRPAPGEADPADVEAVAAADEFGLPAATLTTTVWRHRWLLLWGIAYGCPVELFRRHLDTLWRWPLPEDVVAEPAARQGDVAGAGGATFAPPDEAELHGIEEQFRMDTFMATADRLEYDSLLMAAAASPTACWAEKVNALLCRWGRTAALRTLVRLRFWCHHPDYWQRLQHLGALGLHVHDRGLERLAAHGARFTARSVACGAAASWSEESLLWLMTQVAEQEGGGATAGEGAGAGAGAGAGGDAAAGVSGSAGTVDEAQKQWSLAFTYAARDGASMPVLQALRARGAAIDLLAVAEGGSITSLEWAVAQLEQERGGILPVLGPVEVATILRHASPPALQWLRARGLSLTPPAQPPDMYERVVVPTRRPPWGNARMMP</sequence>
<dbReference type="Proteomes" id="UP000613740">
    <property type="component" value="Unassembled WGS sequence"/>
</dbReference>
<name>A0A835W4W0_9CHLO</name>
<organism evidence="1 2">
    <name type="scientific">Chlamydomonas schloesseri</name>
    <dbReference type="NCBI Taxonomy" id="2026947"/>
    <lineage>
        <taxon>Eukaryota</taxon>
        <taxon>Viridiplantae</taxon>
        <taxon>Chlorophyta</taxon>
        <taxon>core chlorophytes</taxon>
        <taxon>Chlorophyceae</taxon>
        <taxon>CS clade</taxon>
        <taxon>Chlamydomonadales</taxon>
        <taxon>Chlamydomonadaceae</taxon>
        <taxon>Chlamydomonas</taxon>
    </lineage>
</organism>
<dbReference type="GO" id="GO:0005783">
    <property type="term" value="C:endoplasmic reticulum"/>
    <property type="evidence" value="ECO:0007669"/>
    <property type="project" value="TreeGrafter"/>
</dbReference>
<proteinExistence type="predicted"/>
<dbReference type="GO" id="GO:0071944">
    <property type="term" value="C:cell periphery"/>
    <property type="evidence" value="ECO:0007669"/>
    <property type="project" value="TreeGrafter"/>
</dbReference>